<organism evidence="5 7">
    <name type="scientific">Erysipelothrix amsterdamensis</name>
    <dbReference type="NCBI Taxonomy" id="2929157"/>
    <lineage>
        <taxon>Bacteria</taxon>
        <taxon>Bacillati</taxon>
        <taxon>Bacillota</taxon>
        <taxon>Erysipelotrichia</taxon>
        <taxon>Erysipelotrichales</taxon>
        <taxon>Erysipelotrichaceae</taxon>
        <taxon>Erysipelothrix</taxon>
    </lineage>
</organism>
<keyword evidence="1 2" id="KW-0479">Metal-binding</keyword>
<keyword evidence="1 5" id="KW-0121">Carboxypeptidase</keyword>
<dbReference type="Proteomes" id="UP001154111">
    <property type="component" value="Chromosome"/>
</dbReference>
<evidence type="ECO:0000313" key="7">
    <source>
        <dbReference type="Proteomes" id="UP001154111"/>
    </source>
</evidence>
<evidence type="ECO:0000256" key="1">
    <source>
        <dbReference type="PIRNR" id="PIRNR006615"/>
    </source>
</evidence>
<dbReference type="PRINTS" id="PR00998">
    <property type="entry name" value="CRBOXYPTASET"/>
</dbReference>
<dbReference type="CDD" id="cd06460">
    <property type="entry name" value="M32_Taq"/>
    <property type="match status" value="1"/>
</dbReference>
<dbReference type="Proteomes" id="UP001154095">
    <property type="component" value="Chromosome"/>
</dbReference>
<keyword evidence="6" id="KW-1185">Reference proteome</keyword>
<accession>A0AAU9VJ53</accession>
<keyword evidence="1 5" id="KW-0378">Hydrolase</keyword>
<dbReference type="EMBL" id="OW659477">
    <property type="protein sequence ID" value="CAH2762930.1"/>
    <property type="molecule type" value="Genomic_DNA"/>
</dbReference>
<dbReference type="PIRSF" id="PIRSF006615">
    <property type="entry name" value="Zn_crbxpep_Taq"/>
    <property type="match status" value="1"/>
</dbReference>
<dbReference type="PANTHER" id="PTHR34217">
    <property type="entry name" value="METAL-DEPENDENT CARBOXYPEPTIDASE"/>
    <property type="match status" value="1"/>
</dbReference>
<keyword evidence="1" id="KW-0482">Metalloprotease</keyword>
<dbReference type="EC" id="3.4.17.19" evidence="1"/>
<keyword evidence="2" id="KW-0862">Zinc</keyword>
<proteinExistence type="inferred from homology"/>
<dbReference type="GO" id="GO:0004181">
    <property type="term" value="F:metallocarboxypeptidase activity"/>
    <property type="evidence" value="ECO:0007669"/>
    <property type="project" value="UniProtKB-UniRule"/>
</dbReference>
<dbReference type="SUPFAM" id="SSF55486">
    <property type="entry name" value="Metalloproteases ('zincins'), catalytic domain"/>
    <property type="match status" value="1"/>
</dbReference>
<dbReference type="PANTHER" id="PTHR34217:SF1">
    <property type="entry name" value="CARBOXYPEPTIDASE 1"/>
    <property type="match status" value="1"/>
</dbReference>
<dbReference type="AlphaFoldDB" id="A0AAU9VJ53"/>
<comment type="function">
    <text evidence="1">Broad specificity carboxypetidase that releases amino acids sequentially from the C-terminus, including neutral, aromatic, polar and basic residues.</text>
</comment>
<gene>
    <name evidence="5" type="primary">ypwA</name>
    <name evidence="5" type="ORF">ERYAMS2_01457</name>
    <name evidence="4" type="ORF">ERYAMS_01164</name>
</gene>
<evidence type="ECO:0000313" key="5">
    <source>
        <dbReference type="EMBL" id="CAH2762930.1"/>
    </source>
</evidence>
<dbReference type="PROSITE" id="PS52034">
    <property type="entry name" value="PEPTIDASE_M32"/>
    <property type="match status" value="1"/>
</dbReference>
<evidence type="ECO:0000313" key="6">
    <source>
        <dbReference type="Proteomes" id="UP001154095"/>
    </source>
</evidence>
<dbReference type="GO" id="GO:0006508">
    <property type="term" value="P:proteolysis"/>
    <property type="evidence" value="ECO:0007669"/>
    <property type="project" value="UniProtKB-UniRule"/>
</dbReference>
<dbReference type="InterPro" id="IPR001333">
    <property type="entry name" value="Peptidase_M32_Taq"/>
</dbReference>
<evidence type="ECO:0000313" key="4">
    <source>
        <dbReference type="EMBL" id="CAH2762898.1"/>
    </source>
</evidence>
<dbReference type="Gene3D" id="1.10.1370.30">
    <property type="match status" value="1"/>
</dbReference>
<dbReference type="RefSeq" id="WP_254006643.1">
    <property type="nucleotide sequence ID" value="NZ_OW659477.1"/>
</dbReference>
<name>A0AAU9VJ53_9FIRM</name>
<dbReference type="GO" id="GO:0046872">
    <property type="term" value="F:metal ion binding"/>
    <property type="evidence" value="ECO:0007669"/>
    <property type="project" value="UniProtKB-KW"/>
</dbReference>
<feature type="binding site" evidence="2">
    <location>
        <position position="284"/>
    </location>
    <ligand>
        <name>Zn(2+)</name>
        <dbReference type="ChEBI" id="CHEBI:29105"/>
        <note>catalytic</note>
    </ligand>
</feature>
<comment type="cofactor">
    <cofactor evidence="2">
        <name>Zn(2+)</name>
        <dbReference type="ChEBI" id="CHEBI:29105"/>
    </cofactor>
    <text evidence="2">Binds 1 zinc ion per subunit.</text>
</comment>
<keyword evidence="1" id="KW-0645">Protease</keyword>
<feature type="binding site" evidence="2">
    <location>
        <position position="254"/>
    </location>
    <ligand>
        <name>Zn(2+)</name>
        <dbReference type="ChEBI" id="CHEBI:29105"/>
        <note>catalytic</note>
    </ligand>
</feature>
<dbReference type="Pfam" id="PF02074">
    <property type="entry name" value="Peptidase_M32"/>
    <property type="match status" value="1"/>
</dbReference>
<sequence>MTYEELLDKLNSLNLAITTMSFDALTIAPRNGAAFRNKALSILSGEYFALLTDPKTYQILEESQNNENPIIAESAKTQLRQLNKIKNIPSEEYIAFDKLKYDSQQSWEDAREKGDYDIFKKDLDALILGQKSAINRRNSTLSIYESCLDDYEEGLRESHVEGFFSTIEQKLVPFIDKVIEAQGPKPAFLSAAVSIHEQDLISDLIKDHMGYDSSFGYMGHAAHPFSSTFSINDSRITTHYYENDFTSNIFSIIHEIGHSMYNHQVNIDFEGYPIADSMSMSLHESQSRLMENMIGRSKSFWTPLYPKLQEIIPHVLEDVNLDAFIKGINYVEKGYIRVEADELTYPLHIMVRYNTEKEIFNNNHCAEGLDQFFANQMTQLLGITPKNPSDGILQDVHWSDASFGYFPTYALGTAYAAQFMKKMEEDINVEEALLNGQMDIVFNWLRDNIHQFGGMYDTQTMIERVTNEPFNPNYYIDYLIEKYSSLLGI</sequence>
<dbReference type="EMBL" id="OW659496">
    <property type="protein sequence ID" value="CAH2762898.1"/>
    <property type="molecule type" value="Genomic_DNA"/>
</dbReference>
<feature type="active site" description="Proton donor/acceptor" evidence="3">
    <location>
        <position position="255"/>
    </location>
</feature>
<evidence type="ECO:0000256" key="2">
    <source>
        <dbReference type="PIRSR" id="PIRSR006615-1"/>
    </source>
</evidence>
<evidence type="ECO:0000256" key="3">
    <source>
        <dbReference type="PIRSR" id="PIRSR006615-2"/>
    </source>
</evidence>
<comment type="catalytic activity">
    <reaction evidence="1">
        <text>Release of a C-terminal amino acid with broad specificity, except for -Pro.</text>
        <dbReference type="EC" id="3.4.17.19"/>
    </reaction>
</comment>
<comment type="similarity">
    <text evidence="1">Belongs to the peptidase M32 family.</text>
</comment>
<protein>
    <recommendedName>
        <fullName evidence="1">Metal-dependent carboxypeptidase</fullName>
        <ecNumber evidence="1">3.4.17.19</ecNumber>
    </recommendedName>
</protein>
<reference evidence="5" key="1">
    <citation type="submission" date="2022-04" db="EMBL/GenBank/DDBJ databases">
        <authorList>
            <person name="Forde T."/>
        </authorList>
    </citation>
    <scope>NUCLEOTIDE SEQUENCE</scope>
    <source>
        <strain evidence="5">A18Y016a</strain>
        <strain evidence="4">A18Y020d</strain>
    </source>
</reference>
<feature type="binding site" evidence="2">
    <location>
        <position position="258"/>
    </location>
    <ligand>
        <name>Zn(2+)</name>
        <dbReference type="ChEBI" id="CHEBI:29105"/>
        <note>catalytic</note>
    </ligand>
</feature>